<dbReference type="PANTHER" id="PTHR32438:SF5">
    <property type="entry name" value="4-ALPHA-GLUCANOTRANSFERASE DPE1, CHLOROPLASTIC_AMYLOPLASTIC"/>
    <property type="match status" value="1"/>
</dbReference>
<evidence type="ECO:0000256" key="7">
    <source>
        <dbReference type="ARBA" id="ARBA00023277"/>
    </source>
</evidence>
<evidence type="ECO:0000313" key="12">
    <source>
        <dbReference type="Proteomes" id="UP000249081"/>
    </source>
</evidence>
<comment type="caution">
    <text evidence="11">The sequence shown here is derived from an EMBL/GenBank/DDBJ whole genome shotgun (WGS) entry which is preliminary data.</text>
</comment>
<comment type="catalytic activity">
    <reaction evidence="1 10">
        <text>Transfers a segment of a (1-&gt;4)-alpha-D-glucan to a new position in an acceptor, which may be glucose or a (1-&gt;4)-alpha-D-glucan.</text>
        <dbReference type="EC" id="2.4.1.25"/>
    </reaction>
</comment>
<dbReference type="Gene3D" id="3.20.20.80">
    <property type="entry name" value="Glycosidases"/>
    <property type="match status" value="1"/>
</dbReference>
<evidence type="ECO:0000313" key="11">
    <source>
        <dbReference type="EMBL" id="PZO33030.1"/>
    </source>
</evidence>
<evidence type="ECO:0000256" key="9">
    <source>
        <dbReference type="ARBA" id="ARBA00031501"/>
    </source>
</evidence>
<dbReference type="PANTHER" id="PTHR32438">
    <property type="entry name" value="4-ALPHA-GLUCANOTRANSFERASE DPE1, CHLOROPLASTIC/AMYLOPLASTIC"/>
    <property type="match status" value="1"/>
</dbReference>
<dbReference type="GO" id="GO:0004134">
    <property type="term" value="F:4-alpha-glucanotransferase activity"/>
    <property type="evidence" value="ECO:0007669"/>
    <property type="project" value="UniProtKB-EC"/>
</dbReference>
<evidence type="ECO:0000256" key="8">
    <source>
        <dbReference type="ARBA" id="ARBA00031423"/>
    </source>
</evidence>
<evidence type="ECO:0000256" key="4">
    <source>
        <dbReference type="ARBA" id="ARBA00020295"/>
    </source>
</evidence>
<dbReference type="NCBIfam" id="TIGR00217">
    <property type="entry name" value="malQ"/>
    <property type="match status" value="1"/>
</dbReference>
<comment type="similarity">
    <text evidence="2 10">Belongs to the disproportionating enzyme family.</text>
</comment>
<sequence length="499" mass="56774">MPFPRASGILLHPTSLPGRFGIGDLGSEAYQFVDFLAETRQQLWQVLPLGPTGHGNSPYLCYSSMAGNPLLISLETLCDRSLLYPDELHDLEHLPDYQVVFDEVLPIKMRLLERAASRFHETASEADKAALAQFCEESHFWVDEFAFFMALKNAHGGAGWTEWPTPLARREPEAMAQWREKLSSDIFCQKFLQFEFRRQWQALRQYANDRKIQIIGDIPIYVAHDSVDVWAFPHNFMLDHETLAPALMAGVPPDYFSETGQLWGNPTYNWEELQARGFNWWIQRITALLGYVDIIRVDHFRGLQAYWAVPAGETTAMNGEWIEAPGAELFETVRQKLGTLPIMAEDLGVITPEVEALRDQFEFPGMKILHFAFGGGSDNPYLPCNYVSNSVVYTGTHDNDTTLGWFEQIGDHERDRLMRYVGCLSPEGTHWTLIRLALISVANQAIVPLQDVLGYGSDCRMNTPGQPDGNWAWRYQADVLTGEVRDRLRRLTELSNRAP</sequence>
<dbReference type="GO" id="GO:0005975">
    <property type="term" value="P:carbohydrate metabolic process"/>
    <property type="evidence" value="ECO:0007669"/>
    <property type="project" value="InterPro"/>
</dbReference>
<dbReference type="InterPro" id="IPR003385">
    <property type="entry name" value="Glyco_hydro_77"/>
</dbReference>
<evidence type="ECO:0000256" key="2">
    <source>
        <dbReference type="ARBA" id="ARBA00005684"/>
    </source>
</evidence>
<dbReference type="Pfam" id="PF02446">
    <property type="entry name" value="Glyco_hydro_77"/>
    <property type="match status" value="1"/>
</dbReference>
<evidence type="ECO:0000256" key="10">
    <source>
        <dbReference type="RuleBase" id="RU361207"/>
    </source>
</evidence>
<gene>
    <name evidence="11" type="primary">malQ</name>
    <name evidence="11" type="ORF">DCF17_22465</name>
</gene>
<dbReference type="InterPro" id="IPR017853">
    <property type="entry name" value="GH"/>
</dbReference>
<dbReference type="NCBIfam" id="NF011080">
    <property type="entry name" value="PRK14508.1-3"/>
    <property type="match status" value="1"/>
</dbReference>
<dbReference type="NCBIfam" id="NF011079">
    <property type="entry name" value="PRK14508.1-2"/>
    <property type="match status" value="1"/>
</dbReference>
<evidence type="ECO:0000256" key="3">
    <source>
        <dbReference type="ARBA" id="ARBA00012560"/>
    </source>
</evidence>
<keyword evidence="7 10" id="KW-0119">Carbohydrate metabolism</keyword>
<keyword evidence="5 10" id="KW-0328">Glycosyltransferase</keyword>
<keyword evidence="6 10" id="KW-0808">Transferase</keyword>
<evidence type="ECO:0000256" key="5">
    <source>
        <dbReference type="ARBA" id="ARBA00022676"/>
    </source>
</evidence>
<dbReference type="SUPFAM" id="SSF51445">
    <property type="entry name" value="(Trans)glycosidases"/>
    <property type="match status" value="1"/>
</dbReference>
<reference evidence="11 12" key="2">
    <citation type="submission" date="2018-06" db="EMBL/GenBank/DDBJ databases">
        <title>Metagenomic assembly of (sub)arctic Cyanobacteria and their associated microbiome from non-axenic cultures.</title>
        <authorList>
            <person name="Baurain D."/>
        </authorList>
    </citation>
    <scope>NUCLEOTIDE SEQUENCE [LARGE SCALE GENOMIC DNA]</scope>
    <source>
        <strain evidence="11">ULC041bin1</strain>
    </source>
</reference>
<reference evidence="12" key="1">
    <citation type="submission" date="2018-04" db="EMBL/GenBank/DDBJ databases">
        <authorList>
            <person name="Cornet L."/>
        </authorList>
    </citation>
    <scope>NUCLEOTIDE SEQUENCE [LARGE SCALE GENOMIC DNA]</scope>
</reference>
<name>A0A2W4VMB2_9CYAN</name>
<dbReference type="EMBL" id="QBMN01000280">
    <property type="protein sequence ID" value="PZO33030.1"/>
    <property type="molecule type" value="Genomic_DNA"/>
</dbReference>
<organism evidence="11 12">
    <name type="scientific">Shackletoniella antarctica</name>
    <dbReference type="NCBI Taxonomy" id="268115"/>
    <lineage>
        <taxon>Bacteria</taxon>
        <taxon>Bacillati</taxon>
        <taxon>Cyanobacteriota</taxon>
        <taxon>Cyanophyceae</taxon>
        <taxon>Oculatellales</taxon>
        <taxon>Oculatellaceae</taxon>
        <taxon>Shackletoniella</taxon>
    </lineage>
</organism>
<evidence type="ECO:0000256" key="1">
    <source>
        <dbReference type="ARBA" id="ARBA00000439"/>
    </source>
</evidence>
<evidence type="ECO:0000256" key="6">
    <source>
        <dbReference type="ARBA" id="ARBA00022679"/>
    </source>
</evidence>
<protein>
    <recommendedName>
        <fullName evidence="4 10">4-alpha-glucanotransferase</fullName>
        <ecNumber evidence="3 10">2.4.1.25</ecNumber>
    </recommendedName>
    <alternativeName>
        <fullName evidence="8 10">Amylomaltase</fullName>
    </alternativeName>
    <alternativeName>
        <fullName evidence="9 10">Disproportionating enzyme</fullName>
    </alternativeName>
</protein>
<proteinExistence type="inferred from homology"/>
<dbReference type="EC" id="2.4.1.25" evidence="3 10"/>
<dbReference type="AlphaFoldDB" id="A0A2W4VMB2"/>
<accession>A0A2W4VMB2</accession>
<dbReference type="Proteomes" id="UP000249081">
    <property type="component" value="Unassembled WGS sequence"/>
</dbReference>